<reference evidence="2 3" key="1">
    <citation type="journal article" date="2018" name="Mol. Genet. Genomics">
        <title>The red deer Cervus elaphus genome CerEla1.0: sequencing, annotating, genes, and chromosomes.</title>
        <authorList>
            <person name="Bana N.A."/>
            <person name="Nyiri A."/>
            <person name="Nagy J."/>
            <person name="Frank K."/>
            <person name="Nagy T."/>
            <person name="Steger V."/>
            <person name="Schiller M."/>
            <person name="Lakatos P."/>
            <person name="Sugar L."/>
            <person name="Horn P."/>
            <person name="Barta E."/>
            <person name="Orosz L."/>
        </authorList>
    </citation>
    <scope>NUCLEOTIDE SEQUENCE [LARGE SCALE GENOMIC DNA]</scope>
    <source>
        <strain evidence="2">Hungarian</strain>
    </source>
</reference>
<evidence type="ECO:0000256" key="1">
    <source>
        <dbReference type="SAM" id="MobiDB-lite"/>
    </source>
</evidence>
<name>A0A212DHH9_CEREH</name>
<sequence length="463" mass="52991">MSGKLGDRKNAICTESHNEAIVLIGKSLEDCPLDEDEDAFQGLGEEDEEIDQFNDDTFGSGAVEEFHETFYSNMNSVSFSDFLVDDDWQEAHERLAELEEKLPAAVNEQTGNGERDEMDLLGDHEENLAERLSKMVIENELEDPAIMRAVQTRPVLQEMPTVSVLEYALPQRPPQGPEDDRDLSERALPRRSTSPVIGSPPVKAVPIGTPPKQMAVPSFNQQVIRRTELIIFAFFLRSQAPVFRPDTTHLHPQHRRLLHQRQQQSRSACGLYFFSSQHRNLNGAGDRGGHRSSHQDHIRKDPYANLMLQREKDWVSKIQMMQLQSTDPYLDDFYYQNYFEKLEKLSAAEEVQGDGPKKERTKLITPQVAKLEHTYKPVQFEGSLGKLTVSSVNNPRKMIDAVVTSRSLLCLSQTYSLLLDVEDYERRYLLSVEEERPALMDERKHKVCCMYDNLRGKLPGQER</sequence>
<accession>A0A212DHH9</accession>
<dbReference type="OrthoDB" id="74835at2759"/>
<gene>
    <name evidence="2" type="ORF">Celaphus_00009428</name>
</gene>
<dbReference type="EMBL" id="MKHE01000001">
    <property type="protein sequence ID" value="OWK17707.1"/>
    <property type="molecule type" value="Genomic_DNA"/>
</dbReference>
<protein>
    <submittedName>
        <fullName evidence="2">PATL1</fullName>
    </submittedName>
</protein>
<dbReference type="PANTHER" id="PTHR21551:SF2">
    <property type="entry name" value="PROTEIN PAT1 HOMOLOG 1"/>
    <property type="match status" value="1"/>
</dbReference>
<dbReference type="GO" id="GO:0033962">
    <property type="term" value="P:P-body assembly"/>
    <property type="evidence" value="ECO:0007669"/>
    <property type="project" value="TreeGrafter"/>
</dbReference>
<dbReference type="PANTHER" id="PTHR21551">
    <property type="entry name" value="TOPOISOMERASE II-ASSOCIATED PROTEIN PAT1"/>
    <property type="match status" value="1"/>
</dbReference>
<dbReference type="InterPro" id="IPR039900">
    <property type="entry name" value="Pat1-like"/>
</dbReference>
<dbReference type="AlphaFoldDB" id="A0A212DHH9"/>
<dbReference type="GO" id="GO:0000932">
    <property type="term" value="C:P-body"/>
    <property type="evidence" value="ECO:0007669"/>
    <property type="project" value="TreeGrafter"/>
</dbReference>
<evidence type="ECO:0000313" key="2">
    <source>
        <dbReference type="EMBL" id="OWK17707.1"/>
    </source>
</evidence>
<comment type="caution">
    <text evidence="2">The sequence shown here is derived from an EMBL/GenBank/DDBJ whole genome shotgun (WGS) entry which is preliminary data.</text>
</comment>
<organism evidence="2 3">
    <name type="scientific">Cervus elaphus hippelaphus</name>
    <name type="common">European red deer</name>
    <dbReference type="NCBI Taxonomy" id="46360"/>
    <lineage>
        <taxon>Eukaryota</taxon>
        <taxon>Metazoa</taxon>
        <taxon>Chordata</taxon>
        <taxon>Craniata</taxon>
        <taxon>Vertebrata</taxon>
        <taxon>Euteleostomi</taxon>
        <taxon>Mammalia</taxon>
        <taxon>Eutheria</taxon>
        <taxon>Laurasiatheria</taxon>
        <taxon>Artiodactyla</taxon>
        <taxon>Ruminantia</taxon>
        <taxon>Pecora</taxon>
        <taxon>Cervidae</taxon>
        <taxon>Cervinae</taxon>
        <taxon>Cervus</taxon>
    </lineage>
</organism>
<keyword evidence="3" id="KW-1185">Reference proteome</keyword>
<proteinExistence type="predicted"/>
<evidence type="ECO:0000313" key="3">
    <source>
        <dbReference type="Proteomes" id="UP000242450"/>
    </source>
</evidence>
<dbReference type="Proteomes" id="UP000242450">
    <property type="component" value="Chromosome 1"/>
</dbReference>
<dbReference type="GO" id="GO:0000290">
    <property type="term" value="P:deadenylation-dependent decapping of nuclear-transcribed mRNA"/>
    <property type="evidence" value="ECO:0007669"/>
    <property type="project" value="InterPro"/>
</dbReference>
<feature type="region of interest" description="Disordered" evidence="1">
    <location>
        <begin position="167"/>
        <end position="209"/>
    </location>
</feature>
<dbReference type="GO" id="GO:0003723">
    <property type="term" value="F:RNA binding"/>
    <property type="evidence" value="ECO:0007669"/>
    <property type="project" value="TreeGrafter"/>
</dbReference>